<gene>
    <name evidence="1" type="ORF">LCGC14_2267220</name>
</gene>
<organism evidence="1">
    <name type="scientific">marine sediment metagenome</name>
    <dbReference type="NCBI Taxonomy" id="412755"/>
    <lineage>
        <taxon>unclassified sequences</taxon>
        <taxon>metagenomes</taxon>
        <taxon>ecological metagenomes</taxon>
    </lineage>
</organism>
<protein>
    <recommendedName>
        <fullName evidence="2">GTP cyclohydrolase II domain-containing protein</fullName>
    </recommendedName>
</protein>
<evidence type="ECO:0000313" key="1">
    <source>
        <dbReference type="EMBL" id="KKL54255.1"/>
    </source>
</evidence>
<name>A0A0F9FAE1_9ZZZZ</name>
<comment type="caution">
    <text evidence="1">The sequence shown here is derived from an EMBL/GenBank/DDBJ whole genome shotgun (WGS) entry which is preliminary data.</text>
</comment>
<dbReference type="EMBL" id="LAZR01031263">
    <property type="protein sequence ID" value="KKL54255.1"/>
    <property type="molecule type" value="Genomic_DNA"/>
</dbReference>
<dbReference type="InterPro" id="IPR017945">
    <property type="entry name" value="DHBP_synth_RibB-like_a/b_dom"/>
</dbReference>
<sequence length="102" mass="10839">MDRPHDFTPSPTELLARARSDLRMGLPIVVTRGDDRALVVAAETVGPERLAAFVAGGDADLAITHRRAETLKVRAYDGDLARLALPRDITPAGLTAIIDPAG</sequence>
<reference evidence="1" key="1">
    <citation type="journal article" date="2015" name="Nature">
        <title>Complex archaea that bridge the gap between prokaryotes and eukaryotes.</title>
        <authorList>
            <person name="Spang A."/>
            <person name="Saw J.H."/>
            <person name="Jorgensen S.L."/>
            <person name="Zaremba-Niedzwiedzka K."/>
            <person name="Martijn J."/>
            <person name="Lind A.E."/>
            <person name="van Eijk R."/>
            <person name="Schleper C."/>
            <person name="Guy L."/>
            <person name="Ettema T.J."/>
        </authorList>
    </citation>
    <scope>NUCLEOTIDE SEQUENCE</scope>
</reference>
<evidence type="ECO:0008006" key="2">
    <source>
        <dbReference type="Google" id="ProtNLM"/>
    </source>
</evidence>
<proteinExistence type="predicted"/>
<dbReference type="SUPFAM" id="SSF55821">
    <property type="entry name" value="YrdC/RibB"/>
    <property type="match status" value="1"/>
</dbReference>
<accession>A0A0F9FAE1</accession>
<dbReference type="AlphaFoldDB" id="A0A0F9FAE1"/>
<feature type="non-terminal residue" evidence="1">
    <location>
        <position position="102"/>
    </location>
</feature>